<evidence type="ECO:0000313" key="11">
    <source>
        <dbReference type="Proteomes" id="UP000017862"/>
    </source>
</evidence>
<protein>
    <submittedName>
        <fullName evidence="10">Flagellar biosynthesis/type III secretory pathway ATPase</fullName>
    </submittedName>
</protein>
<dbReference type="GO" id="GO:0030257">
    <property type="term" value="C:type III protein secretion system complex"/>
    <property type="evidence" value="ECO:0007669"/>
    <property type="project" value="InterPro"/>
</dbReference>
<dbReference type="Pfam" id="PF00006">
    <property type="entry name" value="ATP-synt_ab"/>
    <property type="match status" value="1"/>
</dbReference>
<sequence length="439" mass="48562">MYNKLARLAQLADDYCDNLVVHGGYVNSIKLGYYTVTGLSKYVCLGDFVVHRGKNFNNLGQVIRIDIDIVFVCPILMGCLISLGDLVFPQGSFRIYPSMSWSGRIVNSLGHPIDGRSDLQKGDYAMEIISRAPSAMNRKRIDQGFKTGIRVIDLFTPLCMGQRIGIFAGSGIGKSTLLSMFAKSACFNRVVISLVGERGREVREFVEDNLGDNLEKSVLVVATSDESPILRKMAPLTALTIAEYFTSQGENVLLILDSITRFAHAVREISMNAGELPVARGYPVSVFAELPNLLERAGSAEKEKGDITAIVSILVDGDNHNDPIADCMRSILDGHIVLKRSLAEEGRYPPVDPLASVSRLASKAWSSDEQKLVFHLRNMINLFEETKDIRLMGGYRPGVDLNLDSAVCQVPIIYDFLKQLPDDYLSEDVFLEISKKLQL</sequence>
<dbReference type="SMART" id="SM00382">
    <property type="entry name" value="AAA"/>
    <property type="match status" value="1"/>
</dbReference>
<dbReference type="Proteomes" id="UP000017862">
    <property type="component" value="Chromosome"/>
</dbReference>
<dbReference type="InterPro" id="IPR027417">
    <property type="entry name" value="P-loop_NTPase"/>
</dbReference>
<dbReference type="InterPro" id="IPR003593">
    <property type="entry name" value="AAA+_ATPase"/>
</dbReference>
<dbReference type="PANTHER" id="PTHR15184">
    <property type="entry name" value="ATP SYNTHASE"/>
    <property type="match status" value="1"/>
</dbReference>
<dbReference type="InterPro" id="IPR000194">
    <property type="entry name" value="ATPase_F1/V1/A1_a/bsu_nucl-bd"/>
</dbReference>
<dbReference type="Pfam" id="PF18269">
    <property type="entry name" value="T3SS_ATPase_C"/>
    <property type="match status" value="1"/>
</dbReference>
<evidence type="ECO:0000256" key="5">
    <source>
        <dbReference type="ARBA" id="ARBA00022840"/>
    </source>
</evidence>
<evidence type="ECO:0000256" key="1">
    <source>
        <dbReference type="ARBA" id="ARBA00004496"/>
    </source>
</evidence>
<dbReference type="KEGG" id="lar:lam_266"/>
<dbReference type="InterPro" id="IPR020003">
    <property type="entry name" value="ATPase_a/bsu_AS"/>
</dbReference>
<accession>U6B7A5</accession>
<evidence type="ECO:0000256" key="8">
    <source>
        <dbReference type="ARBA" id="ARBA00034006"/>
    </source>
</evidence>
<keyword evidence="11" id="KW-1185">Reference proteome</keyword>
<evidence type="ECO:0000313" key="10">
    <source>
        <dbReference type="EMBL" id="AHA27637.1"/>
    </source>
</evidence>
<dbReference type="InterPro" id="IPR050053">
    <property type="entry name" value="ATPase_alpha/beta_chains"/>
</dbReference>
<dbReference type="STRING" id="1261131.lam_266"/>
<name>U6B7A5_9HYPH</name>
<dbReference type="PATRIC" id="fig|1261131.3.peg.253"/>
<dbReference type="PANTHER" id="PTHR15184:SF9">
    <property type="entry name" value="SPI-1 TYPE 3 SECRETION SYSTEM ATPASE"/>
    <property type="match status" value="1"/>
</dbReference>
<keyword evidence="10" id="KW-0282">Flagellum</keyword>
<comment type="subcellular location">
    <subcellularLocation>
        <location evidence="1">Cytoplasm</location>
    </subcellularLocation>
</comment>
<feature type="domain" description="AAA+ ATPase" evidence="9">
    <location>
        <begin position="160"/>
        <end position="342"/>
    </location>
</feature>
<dbReference type="GO" id="GO:0016887">
    <property type="term" value="F:ATP hydrolysis activity"/>
    <property type="evidence" value="ECO:0007669"/>
    <property type="project" value="InterPro"/>
</dbReference>
<keyword evidence="3" id="KW-0963">Cytoplasm</keyword>
<dbReference type="AlphaFoldDB" id="U6B7A5"/>
<keyword evidence="2" id="KW-0813">Transport</keyword>
<dbReference type="SUPFAM" id="SSF52540">
    <property type="entry name" value="P-loop containing nucleoside triphosphate hydrolases"/>
    <property type="match status" value="1"/>
</dbReference>
<evidence type="ECO:0000259" key="9">
    <source>
        <dbReference type="SMART" id="SM00382"/>
    </source>
</evidence>
<keyword evidence="7" id="KW-1278">Translocase</keyword>
<dbReference type="GO" id="GO:0005524">
    <property type="term" value="F:ATP binding"/>
    <property type="evidence" value="ECO:0007669"/>
    <property type="project" value="UniProtKB-KW"/>
</dbReference>
<reference evidence="10 11" key="1">
    <citation type="journal article" date="2014" name="Mol. Plant Microbe Interact.">
        <title>The complete genome sequence of Candidatus Liberibacter americanus, associated with citrus Huanglongbing.</title>
        <authorList>
            <person name="Wulff N.A."/>
            <person name="Zhang S."/>
            <person name="Setubal J.C."/>
            <person name="Almeida N.F."/>
            <person name="Martins E.C."/>
            <person name="Harakava R."/>
            <person name="Kumar D."/>
            <person name="Rangel L.T."/>
            <person name="Foissac X."/>
            <person name="Bove J."/>
            <person name="Gabriel D.W."/>
        </authorList>
    </citation>
    <scope>NUCLEOTIDE SEQUENCE [LARGE SCALE GENOMIC DNA]</scope>
    <source>
        <strain evidence="10 11">Sao Paulo</strain>
    </source>
</reference>
<gene>
    <name evidence="10" type="primary">fliI</name>
    <name evidence="10" type="ORF">lam_266</name>
</gene>
<dbReference type="InterPro" id="IPR040627">
    <property type="entry name" value="T3SS_ATPase_C"/>
</dbReference>
<dbReference type="RefSeq" id="WP_007556893.1">
    <property type="nucleotide sequence ID" value="NC_022793.1"/>
</dbReference>
<dbReference type="InterPro" id="IPR005714">
    <property type="entry name" value="ATPase_T3SS_FliI/YscN"/>
</dbReference>
<keyword evidence="10" id="KW-0966">Cell projection</keyword>
<evidence type="ECO:0000256" key="2">
    <source>
        <dbReference type="ARBA" id="ARBA00022448"/>
    </source>
</evidence>
<comment type="catalytic activity">
    <reaction evidence="8">
        <text>ATP + H2O + cellular proteinSide 1 = ADP + phosphate + cellular proteinSide 2.</text>
        <dbReference type="EC" id="7.4.2.8"/>
    </reaction>
</comment>
<dbReference type="PROSITE" id="PS00152">
    <property type="entry name" value="ATPASE_ALPHA_BETA"/>
    <property type="match status" value="1"/>
</dbReference>
<dbReference type="Gene3D" id="3.40.50.12240">
    <property type="match status" value="1"/>
</dbReference>
<dbReference type="GO" id="GO:0046933">
    <property type="term" value="F:proton-transporting ATP synthase activity, rotational mechanism"/>
    <property type="evidence" value="ECO:0007669"/>
    <property type="project" value="TreeGrafter"/>
</dbReference>
<dbReference type="GO" id="GO:0030254">
    <property type="term" value="P:protein secretion by the type III secretion system"/>
    <property type="evidence" value="ECO:0007669"/>
    <property type="project" value="InterPro"/>
</dbReference>
<dbReference type="HOGENOM" id="CLU_022398_5_1_5"/>
<dbReference type="GO" id="GO:0005737">
    <property type="term" value="C:cytoplasm"/>
    <property type="evidence" value="ECO:0007669"/>
    <property type="project" value="UniProtKB-SubCell"/>
</dbReference>
<dbReference type="EMBL" id="CP006604">
    <property type="protein sequence ID" value="AHA27637.1"/>
    <property type="molecule type" value="Genomic_DNA"/>
</dbReference>
<organism evidence="10 11">
    <name type="scientific">Candidatus Liberibacter americanus str. Sao Paulo</name>
    <dbReference type="NCBI Taxonomy" id="1261131"/>
    <lineage>
        <taxon>Bacteria</taxon>
        <taxon>Pseudomonadati</taxon>
        <taxon>Pseudomonadota</taxon>
        <taxon>Alphaproteobacteria</taxon>
        <taxon>Hyphomicrobiales</taxon>
        <taxon>Rhizobiaceae</taxon>
        <taxon>Liberibacter</taxon>
    </lineage>
</organism>
<evidence type="ECO:0000256" key="3">
    <source>
        <dbReference type="ARBA" id="ARBA00022490"/>
    </source>
</evidence>
<evidence type="ECO:0000256" key="4">
    <source>
        <dbReference type="ARBA" id="ARBA00022741"/>
    </source>
</evidence>
<keyword evidence="4" id="KW-0547">Nucleotide-binding</keyword>
<evidence type="ECO:0000256" key="7">
    <source>
        <dbReference type="ARBA" id="ARBA00022967"/>
    </source>
</evidence>
<proteinExistence type="predicted"/>
<keyword evidence="10" id="KW-0969">Cilium</keyword>
<dbReference type="NCBIfam" id="TIGR01026">
    <property type="entry name" value="fliI_yscN"/>
    <property type="match status" value="1"/>
</dbReference>
<keyword evidence="6" id="KW-0653">Protein transport</keyword>
<dbReference type="eggNOG" id="COG1157">
    <property type="taxonomic scope" value="Bacteria"/>
</dbReference>
<evidence type="ECO:0000256" key="6">
    <source>
        <dbReference type="ARBA" id="ARBA00022927"/>
    </source>
</evidence>
<dbReference type="CDD" id="cd01136">
    <property type="entry name" value="ATPase_flagellum-secretory_path_III"/>
    <property type="match status" value="1"/>
</dbReference>
<keyword evidence="5" id="KW-0067">ATP-binding</keyword>
<dbReference type="GO" id="GO:0008564">
    <property type="term" value="F:protein-exporting ATPase activity"/>
    <property type="evidence" value="ECO:0007669"/>
    <property type="project" value="UniProtKB-EC"/>
</dbReference>